<comment type="similarity">
    <text evidence="3">Belongs to the peptidase M20A family.</text>
</comment>
<sequence length="426" mass="47140">MGCYDAMFHQKIKDYIKEHREDYIAFLQKLVQQPSTVGNELGAQQLLAERLKSQGCEVDIWEPDYSRLSQHPYFNSTRADFTGSPNVVSVIKGTGGGKSIILNGHVDVVPEGDRNTWTVEPYSGEIKDGKLYGRGSTDMKGGNLAILIAFEALCNLGIPLKGDVIFQSVIEEESGGSGTLACIERGYRADVALIPEPSEMRIFPKQQGSVWFRVTVDGQSAHGGTRYEGVSAIEKGWIVFNEIMKLEKRRNDRITDPMYADNPIPIPINIGRFDSGYFPSAVPDRAIIEGRYGIAPGETIDAAKQEFMQCMATLDQIDSWFTEHPVQVEWPGLRLPPGGIDLEHPFLGVLTQNFKNVTKEDPKMEGSTWGTDGGLLTTVADIPSVIFGPGTTHMAHFTDEYVELDNIFECAEIIALSVIEWCGVRI</sequence>
<dbReference type="NCBIfam" id="NF005306">
    <property type="entry name" value="PRK06837.1"/>
    <property type="match status" value="1"/>
</dbReference>
<dbReference type="Proteomes" id="UP000188603">
    <property type="component" value="Chromosome"/>
</dbReference>
<dbReference type="KEGG" id="ntr:B0W44_04090"/>
<evidence type="ECO:0000256" key="3">
    <source>
        <dbReference type="ARBA" id="ARBA00006247"/>
    </source>
</evidence>
<dbReference type="AlphaFoldDB" id="A0A1U9K4X7"/>
<dbReference type="SUPFAM" id="SSF55031">
    <property type="entry name" value="Bacterial exopeptidase dimerisation domain"/>
    <property type="match status" value="1"/>
</dbReference>
<comment type="cofactor">
    <cofactor evidence="1">
        <name>Co(2+)</name>
        <dbReference type="ChEBI" id="CHEBI:48828"/>
    </cofactor>
</comment>
<evidence type="ECO:0000259" key="8">
    <source>
        <dbReference type="Pfam" id="PF07687"/>
    </source>
</evidence>
<evidence type="ECO:0000256" key="5">
    <source>
        <dbReference type="ARBA" id="ARBA00022801"/>
    </source>
</evidence>
<dbReference type="InterPro" id="IPR010182">
    <property type="entry name" value="ArgE/DapE"/>
</dbReference>
<dbReference type="InterPro" id="IPR050072">
    <property type="entry name" value="Peptidase_M20A"/>
</dbReference>
<keyword evidence="6" id="KW-0862">Zinc</keyword>
<dbReference type="PANTHER" id="PTHR43808:SF25">
    <property type="entry name" value="PEPTIDASE M20 DIMERISATION DOMAIN-CONTAINING PROTEIN"/>
    <property type="match status" value="1"/>
</dbReference>
<dbReference type="STRING" id="1471761.B0W44_04090"/>
<accession>A0A1U9K4X7</accession>
<reference evidence="9 10" key="1">
    <citation type="journal article" date="2015" name="Int. J. Syst. Evol. Microbiol.">
        <title>Novibacillus thermophilus gen. nov., sp. nov., a Gram-staining-negative and moderately thermophilic member of the family Thermoactinomycetaceae.</title>
        <authorList>
            <person name="Yang G."/>
            <person name="Chen J."/>
            <person name="Zhou S."/>
        </authorList>
    </citation>
    <scope>NUCLEOTIDE SEQUENCE [LARGE SCALE GENOMIC DNA]</scope>
    <source>
        <strain evidence="9 10">SG-1</strain>
    </source>
</reference>
<dbReference type="EMBL" id="CP019699">
    <property type="protein sequence ID" value="AQS55076.1"/>
    <property type="molecule type" value="Genomic_DNA"/>
</dbReference>
<dbReference type="SUPFAM" id="SSF53187">
    <property type="entry name" value="Zn-dependent exopeptidases"/>
    <property type="match status" value="1"/>
</dbReference>
<dbReference type="NCBIfam" id="TIGR01910">
    <property type="entry name" value="DapE-ArgE"/>
    <property type="match status" value="1"/>
</dbReference>
<dbReference type="InterPro" id="IPR002933">
    <property type="entry name" value="Peptidase_M20"/>
</dbReference>
<evidence type="ECO:0000256" key="6">
    <source>
        <dbReference type="ARBA" id="ARBA00022833"/>
    </source>
</evidence>
<evidence type="ECO:0000256" key="1">
    <source>
        <dbReference type="ARBA" id="ARBA00001941"/>
    </source>
</evidence>
<evidence type="ECO:0000313" key="9">
    <source>
        <dbReference type="EMBL" id="AQS55076.1"/>
    </source>
</evidence>
<keyword evidence="5" id="KW-0378">Hydrolase</keyword>
<dbReference type="Gene3D" id="3.30.70.360">
    <property type="match status" value="1"/>
</dbReference>
<dbReference type="GO" id="GO:0046872">
    <property type="term" value="F:metal ion binding"/>
    <property type="evidence" value="ECO:0007669"/>
    <property type="project" value="UniProtKB-KW"/>
</dbReference>
<organism evidence="9 10">
    <name type="scientific">Novibacillus thermophilus</name>
    <dbReference type="NCBI Taxonomy" id="1471761"/>
    <lineage>
        <taxon>Bacteria</taxon>
        <taxon>Bacillati</taxon>
        <taxon>Bacillota</taxon>
        <taxon>Bacilli</taxon>
        <taxon>Bacillales</taxon>
        <taxon>Thermoactinomycetaceae</taxon>
        <taxon>Novibacillus</taxon>
    </lineage>
</organism>
<dbReference type="InterPro" id="IPR036264">
    <property type="entry name" value="Bact_exopeptidase_dim_dom"/>
</dbReference>
<dbReference type="PANTHER" id="PTHR43808">
    <property type="entry name" value="ACETYLORNITHINE DEACETYLASE"/>
    <property type="match status" value="1"/>
</dbReference>
<proteinExistence type="inferred from homology"/>
<feature type="domain" description="Peptidase M20 dimerisation" evidence="8">
    <location>
        <begin position="206"/>
        <end position="313"/>
    </location>
</feature>
<gene>
    <name evidence="9" type="ORF">B0W44_04090</name>
</gene>
<dbReference type="NCBIfam" id="NF005373">
    <property type="entry name" value="PRK06915.1"/>
    <property type="match status" value="1"/>
</dbReference>
<dbReference type="Pfam" id="PF01546">
    <property type="entry name" value="Peptidase_M20"/>
    <property type="match status" value="1"/>
</dbReference>
<keyword evidence="7" id="KW-0170">Cobalt</keyword>
<evidence type="ECO:0000256" key="2">
    <source>
        <dbReference type="ARBA" id="ARBA00001947"/>
    </source>
</evidence>
<name>A0A1U9K4X7_9BACL</name>
<keyword evidence="10" id="KW-1185">Reference proteome</keyword>
<dbReference type="InterPro" id="IPR011650">
    <property type="entry name" value="Peptidase_M20_dimer"/>
</dbReference>
<comment type="cofactor">
    <cofactor evidence="2">
        <name>Zn(2+)</name>
        <dbReference type="ChEBI" id="CHEBI:29105"/>
    </cofactor>
</comment>
<dbReference type="GO" id="GO:0016787">
    <property type="term" value="F:hydrolase activity"/>
    <property type="evidence" value="ECO:0007669"/>
    <property type="project" value="UniProtKB-KW"/>
</dbReference>
<evidence type="ECO:0000256" key="4">
    <source>
        <dbReference type="ARBA" id="ARBA00022723"/>
    </source>
</evidence>
<dbReference type="Pfam" id="PF07687">
    <property type="entry name" value="M20_dimer"/>
    <property type="match status" value="1"/>
</dbReference>
<keyword evidence="4" id="KW-0479">Metal-binding</keyword>
<evidence type="ECO:0000313" key="10">
    <source>
        <dbReference type="Proteomes" id="UP000188603"/>
    </source>
</evidence>
<evidence type="ECO:0000256" key="7">
    <source>
        <dbReference type="ARBA" id="ARBA00023285"/>
    </source>
</evidence>
<protein>
    <submittedName>
        <fullName evidence="9">Acetylornithine deacetylase</fullName>
    </submittedName>
</protein>
<dbReference type="Gene3D" id="3.40.630.10">
    <property type="entry name" value="Zn peptidases"/>
    <property type="match status" value="1"/>
</dbReference>